<evidence type="ECO:0000313" key="7">
    <source>
        <dbReference type="Proteomes" id="UP000249390"/>
    </source>
</evidence>
<dbReference type="PANTHER" id="PTHR11926">
    <property type="entry name" value="GLUCOSYL/GLUCURONOSYL TRANSFERASES"/>
    <property type="match status" value="1"/>
</dbReference>
<keyword evidence="2 4" id="KW-0328">Glycosyltransferase</keyword>
<accession>A0A328D165</accession>
<evidence type="ECO:0000256" key="3">
    <source>
        <dbReference type="ARBA" id="ARBA00022679"/>
    </source>
</evidence>
<keyword evidence="3 4" id="KW-0808">Transferase</keyword>
<name>A0A328D165_9ASTE</name>
<dbReference type="AlphaFoldDB" id="A0A328D165"/>
<reference evidence="6 7" key="1">
    <citation type="submission" date="2018-06" db="EMBL/GenBank/DDBJ databases">
        <title>The Genome of Cuscuta australis (Dodder) Provides Insight into the Evolution of Plant Parasitism.</title>
        <authorList>
            <person name="Liu H."/>
        </authorList>
    </citation>
    <scope>NUCLEOTIDE SEQUENCE [LARGE SCALE GENOMIC DNA]</scope>
    <source>
        <strain evidence="7">cv. Yunnan</strain>
        <tissue evidence="6">Vines</tissue>
    </source>
</reference>
<evidence type="ECO:0000256" key="4">
    <source>
        <dbReference type="RuleBase" id="RU003718"/>
    </source>
</evidence>
<proteinExistence type="inferred from homology"/>
<dbReference type="GO" id="GO:0080044">
    <property type="term" value="F:quercetin 7-O-glucosyltransferase activity"/>
    <property type="evidence" value="ECO:0007669"/>
    <property type="project" value="TreeGrafter"/>
</dbReference>
<keyword evidence="7" id="KW-1185">Reference proteome</keyword>
<evidence type="ECO:0000256" key="5">
    <source>
        <dbReference type="RuleBase" id="RU362057"/>
    </source>
</evidence>
<comment type="similarity">
    <text evidence="1 4">Belongs to the UDP-glycosyltransferase family.</text>
</comment>
<dbReference type="Gene3D" id="3.40.50.2000">
    <property type="entry name" value="Glycogen Phosphorylase B"/>
    <property type="match status" value="2"/>
</dbReference>
<evidence type="ECO:0000256" key="1">
    <source>
        <dbReference type="ARBA" id="ARBA00009995"/>
    </source>
</evidence>
<dbReference type="PROSITE" id="PS00375">
    <property type="entry name" value="UDPGT"/>
    <property type="match status" value="1"/>
</dbReference>
<evidence type="ECO:0000313" key="6">
    <source>
        <dbReference type="EMBL" id="RAL38089.1"/>
    </source>
</evidence>
<dbReference type="SUPFAM" id="SSF53756">
    <property type="entry name" value="UDP-Glycosyltransferase/glycogen phosphorylase"/>
    <property type="match status" value="1"/>
</dbReference>
<dbReference type="PANTHER" id="PTHR11926:SF774">
    <property type="entry name" value="UDP-GLYCOSYLTRANSFERASE 85A1-RELATED"/>
    <property type="match status" value="1"/>
</dbReference>
<dbReference type="Proteomes" id="UP000249390">
    <property type="component" value="Unassembled WGS sequence"/>
</dbReference>
<dbReference type="InterPro" id="IPR035595">
    <property type="entry name" value="UDP_glycos_trans_CS"/>
</dbReference>
<organism evidence="6 7">
    <name type="scientific">Cuscuta australis</name>
    <dbReference type="NCBI Taxonomy" id="267555"/>
    <lineage>
        <taxon>Eukaryota</taxon>
        <taxon>Viridiplantae</taxon>
        <taxon>Streptophyta</taxon>
        <taxon>Embryophyta</taxon>
        <taxon>Tracheophyta</taxon>
        <taxon>Spermatophyta</taxon>
        <taxon>Magnoliopsida</taxon>
        <taxon>eudicotyledons</taxon>
        <taxon>Gunneridae</taxon>
        <taxon>Pentapetalae</taxon>
        <taxon>asterids</taxon>
        <taxon>lamiids</taxon>
        <taxon>Solanales</taxon>
        <taxon>Convolvulaceae</taxon>
        <taxon>Cuscuteae</taxon>
        <taxon>Cuscuta</taxon>
        <taxon>Cuscuta subgen. Grammica</taxon>
        <taxon>Cuscuta sect. Cleistogrammica</taxon>
    </lineage>
</organism>
<comment type="caution">
    <text evidence="6">The sequence shown here is derived from an EMBL/GenBank/DDBJ whole genome shotgun (WGS) entry which is preliminary data.</text>
</comment>
<gene>
    <name evidence="6" type="ORF">DM860_000783</name>
</gene>
<dbReference type="CDD" id="cd03784">
    <property type="entry name" value="GT1_Gtf-like"/>
    <property type="match status" value="1"/>
</dbReference>
<protein>
    <recommendedName>
        <fullName evidence="5">Glycosyltransferase</fullName>
        <ecNumber evidence="5">2.4.1.-</ecNumber>
    </recommendedName>
</protein>
<dbReference type="EMBL" id="NQVE01000215">
    <property type="protein sequence ID" value="RAL38089.1"/>
    <property type="molecule type" value="Genomic_DNA"/>
</dbReference>
<dbReference type="InterPro" id="IPR002213">
    <property type="entry name" value="UDP_glucos_trans"/>
</dbReference>
<dbReference type="GO" id="GO:0080043">
    <property type="term" value="F:quercetin 3-O-glucosyltransferase activity"/>
    <property type="evidence" value="ECO:0007669"/>
    <property type="project" value="TreeGrafter"/>
</dbReference>
<sequence length="519" mass="57549">MAGQHQKPHAIMIPYPYQGHVNPFVYLAVKLASVAGFTVTFVNTHYVHAQISKSLQANNHNKYDDLVAVARKSGLDIRCVTVGDGFPLGFDRSFNHDQFKEGILHVFPAHVDELVGELVRSGGDPPVTCLIADTFFTWTSEIAGKYGLVNVSFWTEPALVLSLYYHLDLLKKNGHFASNDKREDTIDYIPGVKAIKPKDLMSYLQSRDTCTVMHRIIYKAFEDVKKADIIICNTVQELEPHTLSALNAYQPIYGIGPIFPSGFNKSPITTSLLSESDCSQWLNAKPDGSVLYVSFGSYAHTSKMDIVEIAHGLMLSGMNFLWVLRPDIVSSEEPNFLPSGFERNIGNRGLVVPWCRQTEVISHPAIRGFLSHCGWNSILESIWCGIPLICYPLVTDQFTNRKLVVDEWKIGIDLCDAPPPIGRLGIAAKIDVFMREKSAELKRSVLQLKGALENALASEGSSSTNFNLFVEDVKARSQKLVGLSANGLRKSQAQNHDVPNLISSLPQGIVPEFYNPNSL</sequence>
<dbReference type="EC" id="2.4.1.-" evidence="5"/>
<dbReference type="FunFam" id="3.40.50.2000:FF:000078">
    <property type="entry name" value="Glycosyltransferase"/>
    <property type="match status" value="1"/>
</dbReference>
<evidence type="ECO:0000256" key="2">
    <source>
        <dbReference type="ARBA" id="ARBA00022676"/>
    </source>
</evidence>
<dbReference type="Pfam" id="PF00201">
    <property type="entry name" value="UDPGT"/>
    <property type="match status" value="1"/>
</dbReference>